<organism evidence="1 2">
    <name type="scientific">Caerostris darwini</name>
    <dbReference type="NCBI Taxonomy" id="1538125"/>
    <lineage>
        <taxon>Eukaryota</taxon>
        <taxon>Metazoa</taxon>
        <taxon>Ecdysozoa</taxon>
        <taxon>Arthropoda</taxon>
        <taxon>Chelicerata</taxon>
        <taxon>Arachnida</taxon>
        <taxon>Araneae</taxon>
        <taxon>Araneomorphae</taxon>
        <taxon>Entelegynae</taxon>
        <taxon>Araneoidea</taxon>
        <taxon>Araneidae</taxon>
        <taxon>Caerostris</taxon>
    </lineage>
</organism>
<proteinExistence type="predicted"/>
<sequence>MKYDGFDGVLRNSGPRSETTHRYSCRRIIEMLSPDLVYDLKLEWSLLRFGVGGQSLFRRAVQYSLFIQIRVLNLWWGEGKIGIG</sequence>
<accession>A0AAV4VWY8</accession>
<keyword evidence="2" id="KW-1185">Reference proteome</keyword>
<dbReference type="AlphaFoldDB" id="A0AAV4VWY8"/>
<protein>
    <submittedName>
        <fullName evidence="1">Uncharacterized protein</fullName>
    </submittedName>
</protein>
<dbReference type="Proteomes" id="UP001054837">
    <property type="component" value="Unassembled WGS sequence"/>
</dbReference>
<comment type="caution">
    <text evidence="1">The sequence shown here is derived from an EMBL/GenBank/DDBJ whole genome shotgun (WGS) entry which is preliminary data.</text>
</comment>
<evidence type="ECO:0000313" key="2">
    <source>
        <dbReference type="Proteomes" id="UP001054837"/>
    </source>
</evidence>
<name>A0AAV4VWY8_9ARAC</name>
<reference evidence="1 2" key="1">
    <citation type="submission" date="2021-06" db="EMBL/GenBank/DDBJ databases">
        <title>Caerostris darwini draft genome.</title>
        <authorList>
            <person name="Kono N."/>
            <person name="Arakawa K."/>
        </authorList>
    </citation>
    <scope>NUCLEOTIDE SEQUENCE [LARGE SCALE GENOMIC DNA]</scope>
</reference>
<evidence type="ECO:0000313" key="1">
    <source>
        <dbReference type="EMBL" id="GIY73785.1"/>
    </source>
</evidence>
<gene>
    <name evidence="1" type="ORF">CDAR_321671</name>
</gene>
<dbReference type="EMBL" id="BPLQ01013636">
    <property type="protein sequence ID" value="GIY73785.1"/>
    <property type="molecule type" value="Genomic_DNA"/>
</dbReference>